<name>E1R8Z3_SEDSS</name>
<dbReference type="SUPFAM" id="SSF55729">
    <property type="entry name" value="Acyl-CoA N-acyltransferases (Nat)"/>
    <property type="match status" value="1"/>
</dbReference>
<dbReference type="Gene3D" id="3.40.630.30">
    <property type="match status" value="1"/>
</dbReference>
<dbReference type="KEGG" id="ssm:Spirs_3877"/>
<evidence type="ECO:0000256" key="1">
    <source>
        <dbReference type="ARBA" id="ARBA00022679"/>
    </source>
</evidence>
<dbReference type="Proteomes" id="UP000002318">
    <property type="component" value="Chromosome"/>
</dbReference>
<evidence type="ECO:0000256" key="2">
    <source>
        <dbReference type="ARBA" id="ARBA00023315"/>
    </source>
</evidence>
<dbReference type="HOGENOM" id="CLU_013985_34_9_12"/>
<gene>
    <name evidence="4" type="ordered locus">Spirs_3877</name>
</gene>
<evidence type="ECO:0000313" key="5">
    <source>
        <dbReference type="Proteomes" id="UP000002318"/>
    </source>
</evidence>
<dbReference type="PANTHER" id="PTHR10545">
    <property type="entry name" value="DIAMINE N-ACETYLTRANSFERASE"/>
    <property type="match status" value="1"/>
</dbReference>
<sequence>MLVGMEPFEIIKAESSHIPDLCKLLEILFSQEEEFCPDRSKQEAGLRMIIENPDTGFVLAALKHGSIVGMVNILFTVSTALGARVALLEDLIVRPEERRKGIGKGLITEASRCAKQAGCMRLTLLTDGANTTAHHFYQKNGFSYSNMQIFRKLL</sequence>
<dbReference type="EMBL" id="CP002116">
    <property type="protein sequence ID" value="ADK82962.1"/>
    <property type="molecule type" value="Genomic_DNA"/>
</dbReference>
<keyword evidence="1" id="KW-0808">Transferase</keyword>
<dbReference type="CDD" id="cd04301">
    <property type="entry name" value="NAT_SF"/>
    <property type="match status" value="1"/>
</dbReference>
<dbReference type="PROSITE" id="PS51186">
    <property type="entry name" value="GNAT"/>
    <property type="match status" value="1"/>
</dbReference>
<dbReference type="InterPro" id="IPR000182">
    <property type="entry name" value="GNAT_dom"/>
</dbReference>
<dbReference type="PANTHER" id="PTHR10545:SF29">
    <property type="entry name" value="GH14572P-RELATED"/>
    <property type="match status" value="1"/>
</dbReference>
<proteinExistence type="predicted"/>
<organism evidence="4 5">
    <name type="scientific">Sediminispirochaeta smaragdinae (strain DSM 11293 / JCM 15392 / SEBR 4228)</name>
    <name type="common">Spirochaeta smaragdinae</name>
    <dbReference type="NCBI Taxonomy" id="573413"/>
    <lineage>
        <taxon>Bacteria</taxon>
        <taxon>Pseudomonadati</taxon>
        <taxon>Spirochaetota</taxon>
        <taxon>Spirochaetia</taxon>
        <taxon>Spirochaetales</taxon>
        <taxon>Spirochaetaceae</taxon>
        <taxon>Sediminispirochaeta</taxon>
    </lineage>
</organism>
<dbReference type="eggNOG" id="COG0456">
    <property type="taxonomic scope" value="Bacteria"/>
</dbReference>
<dbReference type="AlphaFoldDB" id="E1R8Z3"/>
<dbReference type="RefSeq" id="WP_013256421.1">
    <property type="nucleotide sequence ID" value="NC_014364.1"/>
</dbReference>
<evidence type="ECO:0000313" key="4">
    <source>
        <dbReference type="EMBL" id="ADK82962.1"/>
    </source>
</evidence>
<protein>
    <submittedName>
        <fullName evidence="4">GCN5-related N-acetyltransferase</fullName>
    </submittedName>
</protein>
<evidence type="ECO:0000259" key="3">
    <source>
        <dbReference type="PROSITE" id="PS51186"/>
    </source>
</evidence>
<dbReference type="InterPro" id="IPR016181">
    <property type="entry name" value="Acyl_CoA_acyltransferase"/>
</dbReference>
<dbReference type="Pfam" id="PF00583">
    <property type="entry name" value="Acetyltransf_1"/>
    <property type="match status" value="1"/>
</dbReference>
<feature type="domain" description="N-acetyltransferase" evidence="3">
    <location>
        <begin position="8"/>
        <end position="154"/>
    </location>
</feature>
<dbReference type="GO" id="GO:0008080">
    <property type="term" value="F:N-acetyltransferase activity"/>
    <property type="evidence" value="ECO:0007669"/>
    <property type="project" value="TreeGrafter"/>
</dbReference>
<accession>E1R8Z3</accession>
<dbReference type="InterPro" id="IPR051016">
    <property type="entry name" value="Diverse_Substrate_AcTransf"/>
</dbReference>
<dbReference type="STRING" id="573413.Spirs_3877"/>
<reference evidence="4 5" key="1">
    <citation type="journal article" date="2010" name="Stand. Genomic Sci.">
        <title>Complete genome sequence of Spirochaeta smaragdinae type strain (SEBR 4228).</title>
        <authorList>
            <person name="Mavromatis K."/>
            <person name="Yasawong M."/>
            <person name="Chertkov O."/>
            <person name="Lapidus A."/>
            <person name="Lucas S."/>
            <person name="Nolan M."/>
            <person name="Del Rio T.G."/>
            <person name="Tice H."/>
            <person name="Cheng J.F."/>
            <person name="Pitluck S."/>
            <person name="Liolios K."/>
            <person name="Ivanova N."/>
            <person name="Tapia R."/>
            <person name="Han C."/>
            <person name="Bruce D."/>
            <person name="Goodwin L."/>
            <person name="Pati A."/>
            <person name="Chen A."/>
            <person name="Palaniappan K."/>
            <person name="Land M."/>
            <person name="Hauser L."/>
            <person name="Chang Y.J."/>
            <person name="Jeffries C.D."/>
            <person name="Detter J.C."/>
            <person name="Rohde M."/>
            <person name="Brambilla E."/>
            <person name="Spring S."/>
            <person name="Goker M."/>
            <person name="Sikorski J."/>
            <person name="Woyke T."/>
            <person name="Bristow J."/>
            <person name="Eisen J.A."/>
            <person name="Markowitz V."/>
            <person name="Hugenholtz P."/>
            <person name="Klenk H.P."/>
            <person name="Kyrpides N.C."/>
        </authorList>
    </citation>
    <scope>NUCLEOTIDE SEQUENCE [LARGE SCALE GENOMIC DNA]</scope>
    <source>
        <strain evidence="5">DSM 11293 / JCM 15392 / SEBR 4228</strain>
    </source>
</reference>
<keyword evidence="2" id="KW-0012">Acyltransferase</keyword>
<keyword evidence="5" id="KW-1185">Reference proteome</keyword>